<dbReference type="AlphaFoldDB" id="D8J699"/>
<evidence type="ECO:0000313" key="4">
    <source>
        <dbReference type="Proteomes" id="UP000011645"/>
    </source>
</evidence>
<proteinExistence type="predicted"/>
<reference evidence="1 3" key="1">
    <citation type="journal article" date="2010" name="J. Bacteriol.">
        <title>Complete genome sequence of Halalkalicoccus jeotgali B3(T), an extremely halophilic archaeon.</title>
        <authorList>
            <person name="Roh S.W."/>
            <person name="Nam Y.D."/>
            <person name="Nam S.H."/>
            <person name="Choi S.H."/>
            <person name="Park H.S."/>
            <person name="Bae J.W."/>
        </authorList>
    </citation>
    <scope>NUCLEOTIDE SEQUENCE [LARGE SCALE GENOMIC DNA]</scope>
    <source>
        <strain evidence="1">B3</strain>
        <strain evidence="3">DSM 18796 / CECT 7217 / JCM 14584 / KCTC 4019 / B3</strain>
    </source>
</reference>
<keyword evidence="4" id="KW-1185">Reference proteome</keyword>
<gene>
    <name evidence="1" type="ordered locus">HacjB3_12170</name>
    <name evidence="2" type="ORF">C497_07349</name>
</gene>
<dbReference type="Proteomes" id="UP000000390">
    <property type="component" value="Chromosome"/>
</dbReference>
<accession>D8J699</accession>
<name>D8J699_HALJB</name>
<dbReference type="Pfam" id="PF24018">
    <property type="entry name" value="DUF7331"/>
    <property type="match status" value="1"/>
</dbReference>
<reference evidence="2 4" key="2">
    <citation type="journal article" date="2014" name="PLoS Genet.">
        <title>Phylogenetically driven sequencing of extremely halophilic archaea reveals strategies for static and dynamic osmo-response.</title>
        <authorList>
            <person name="Becker E.A."/>
            <person name="Seitzer P.M."/>
            <person name="Tritt A."/>
            <person name="Larsen D."/>
            <person name="Krusor M."/>
            <person name="Yao A.I."/>
            <person name="Wu D."/>
            <person name="Madern D."/>
            <person name="Eisen J.A."/>
            <person name="Darling A.E."/>
            <person name="Facciotti M.T."/>
        </authorList>
    </citation>
    <scope>NUCLEOTIDE SEQUENCE [LARGE SCALE GENOMIC DNA]</scope>
    <source>
        <strain evidence="2">B3</strain>
        <strain evidence="4">DSM 18796 / CECT 7217 / JCM 14584 / KCTC 4019 / B3</strain>
    </source>
</reference>
<evidence type="ECO:0000313" key="2">
    <source>
        <dbReference type="EMBL" id="ELY38284.1"/>
    </source>
</evidence>
<dbReference type="Proteomes" id="UP000011645">
    <property type="component" value="Unassembled WGS sequence"/>
</dbReference>
<dbReference type="eggNOG" id="arCOG06401">
    <property type="taxonomic scope" value="Archaea"/>
</dbReference>
<dbReference type="EMBL" id="AOHV01000021">
    <property type="protein sequence ID" value="ELY38284.1"/>
    <property type="molecule type" value="Genomic_DNA"/>
</dbReference>
<evidence type="ECO:0000313" key="3">
    <source>
        <dbReference type="Proteomes" id="UP000000390"/>
    </source>
</evidence>
<organism evidence="1 3">
    <name type="scientific">Halalkalicoccus jeotgali (strain DSM 18796 / CECT 7217 / JCM 14584 / KCTC 4019 / B3)</name>
    <dbReference type="NCBI Taxonomy" id="795797"/>
    <lineage>
        <taxon>Archaea</taxon>
        <taxon>Methanobacteriati</taxon>
        <taxon>Methanobacteriota</taxon>
        <taxon>Stenosarchaea group</taxon>
        <taxon>Halobacteria</taxon>
        <taxon>Halobacteriales</taxon>
        <taxon>Halococcaceae</taxon>
        <taxon>Halalkalicoccus</taxon>
    </lineage>
</organism>
<dbReference type="KEGG" id="hje:HacjB3_12170"/>
<protein>
    <submittedName>
        <fullName evidence="1">Uncharacterized protein</fullName>
    </submittedName>
</protein>
<dbReference type="PATRIC" id="fig|795797.18.peg.2437"/>
<dbReference type="STRING" id="795797.HacjB3_12170"/>
<dbReference type="HOGENOM" id="CLU_206910_2_0_2"/>
<dbReference type="InterPro" id="IPR055755">
    <property type="entry name" value="DUF7331"/>
</dbReference>
<sequence length="56" mass="6172">MSSADPDRQSGTDELELDAVESVETYETTGGIVFYDVRNPLAWVKTTHSVSLPDQL</sequence>
<dbReference type="EMBL" id="CP002062">
    <property type="protein sequence ID" value="ADJ15817.1"/>
    <property type="molecule type" value="Genomic_DNA"/>
</dbReference>
<evidence type="ECO:0000313" key="1">
    <source>
        <dbReference type="EMBL" id="ADJ15817.1"/>
    </source>
</evidence>